<dbReference type="AlphaFoldDB" id="A0A166H9M3"/>
<comment type="caution">
    <text evidence="2">The sequence shown here is derived from an EMBL/GenBank/DDBJ whole genome shotgun (WGS) entry which is preliminary data.</text>
</comment>
<protein>
    <submittedName>
        <fullName evidence="2">Uncharacterized protein</fullName>
    </submittedName>
</protein>
<accession>A0A166H9M3</accession>
<dbReference type="Proteomes" id="UP000076717">
    <property type="component" value="Unassembled WGS sequence"/>
</dbReference>
<dbReference type="EMBL" id="LIIN01000123">
    <property type="protein sequence ID" value="KZX20202.1"/>
    <property type="molecule type" value="Genomic_DNA"/>
</dbReference>
<evidence type="ECO:0000256" key="1">
    <source>
        <dbReference type="SAM" id="MobiDB-lite"/>
    </source>
</evidence>
<reference evidence="2 3" key="1">
    <citation type="submission" date="2015-08" db="EMBL/GenBank/DDBJ databases">
        <title>Draft Genome Sequence of Rathayibacter sp. Strain VKM Ac-2596 Isolated from Leaf Gall Induced by Plant-Parasitic Nematodes.</title>
        <authorList>
            <person name="Vasilenko O.V."/>
            <person name="Starodumova I.P."/>
            <person name="Tarlachkov S.V."/>
            <person name="Dorofeeva L.V."/>
            <person name="Evtushenko L.I."/>
        </authorList>
    </citation>
    <scope>NUCLEOTIDE SEQUENCE [LARGE SCALE GENOMIC DNA]</scope>
    <source>
        <strain evidence="2 3">VKM Ac-2596</strain>
    </source>
</reference>
<evidence type="ECO:0000313" key="2">
    <source>
        <dbReference type="EMBL" id="KZX20202.1"/>
    </source>
</evidence>
<keyword evidence="3" id="KW-1185">Reference proteome</keyword>
<gene>
    <name evidence="2" type="ORF">ACH61_02685</name>
</gene>
<evidence type="ECO:0000313" key="3">
    <source>
        <dbReference type="Proteomes" id="UP000076717"/>
    </source>
</evidence>
<organism evidence="2 3">
    <name type="scientific">Rathayibacter tanaceti</name>
    <dbReference type="NCBI Taxonomy" id="1671680"/>
    <lineage>
        <taxon>Bacteria</taxon>
        <taxon>Bacillati</taxon>
        <taxon>Actinomycetota</taxon>
        <taxon>Actinomycetes</taxon>
        <taxon>Micrococcales</taxon>
        <taxon>Microbacteriaceae</taxon>
        <taxon>Rathayibacter</taxon>
    </lineage>
</organism>
<sequence length="101" mass="11095">MTDPAFAVLDELIAALEQPGAIDLGLGGSVVARARTLRGRPGTLRPRQARSPGHRLVRPASATTRTLLRRRFAVPGTRTGRRPGPVRRLRQARTLSMPRPW</sequence>
<proteinExistence type="predicted"/>
<name>A0A166H9M3_9MICO</name>
<feature type="region of interest" description="Disordered" evidence="1">
    <location>
        <begin position="76"/>
        <end position="101"/>
    </location>
</feature>
<feature type="compositionally biased region" description="Basic residues" evidence="1">
    <location>
        <begin position="79"/>
        <end position="91"/>
    </location>
</feature>